<name>A0AAP0BZW7_9ASPA</name>
<dbReference type="GO" id="GO:0015074">
    <property type="term" value="P:DNA integration"/>
    <property type="evidence" value="ECO:0007669"/>
    <property type="project" value="InterPro"/>
</dbReference>
<sequence>MEVEQHPSWMDPFTTFLTTGEYPEGMDKKKLRHKSAYYLMRDGRLYRKTLSGMLAHCVAEEEVPRILEEVHSGECGSHSGSRALEGRIIRQGYFWPTLSHDAAKLAKECHKCQLFAPLQLQPAKFLRSITAPWPFAMWGMDLVGPFPQASGQRRFLLVMIDYFSKWMEVKACTKGDIICRHGLPQAIITNNGPQFASAEFINFCEQLGIDLRFASVHHPRSNGQVEAANKIIVNLLKKKVENLKGNWVEQLLSVLWALRTTPNTPTRETPFKLSHGCEAVLLIKFEIRMPWVVEAGEGREEWRAENEEELRLSLDMVEELRDLSAIRQEEVKRRMTKYFDKHVRVKQFAEGDLVLKKVDSAGRSAAVGKLNPNWEGPYIVQEVLRSGGYRLRNVEGETLNLTWNGSHLAGRAGCHSRESAPDPEQILLSGSHLAGRARSYSRESAPDPEQIPLSGSHLAGRAGCHSRESAPNPEQIPLSGSHLAGRAGSHSRESAPDPEQIPLSGSHLVGRVGSHSRESAPDPEQIPLSGSHLAGRAGCHSRESAPDPEQIPLSGSHLAGRAGCHSRESAPDPEQIPMSGSHLAGRAGCHSRESAPDPE</sequence>
<feature type="region of interest" description="Disordered" evidence="1">
    <location>
        <begin position="434"/>
        <end position="599"/>
    </location>
</feature>
<dbReference type="InterPro" id="IPR001584">
    <property type="entry name" value="Integrase_cat-core"/>
</dbReference>
<evidence type="ECO:0000313" key="3">
    <source>
        <dbReference type="EMBL" id="KAK8955111.1"/>
    </source>
</evidence>
<dbReference type="InterPro" id="IPR012337">
    <property type="entry name" value="RNaseH-like_sf"/>
</dbReference>
<evidence type="ECO:0000259" key="2">
    <source>
        <dbReference type="PROSITE" id="PS50994"/>
    </source>
</evidence>
<dbReference type="Gene3D" id="1.10.340.70">
    <property type="match status" value="1"/>
</dbReference>
<dbReference type="Proteomes" id="UP001418222">
    <property type="component" value="Unassembled WGS sequence"/>
</dbReference>
<feature type="compositionally biased region" description="Basic and acidic residues" evidence="1">
    <location>
        <begin position="590"/>
        <end position="599"/>
    </location>
</feature>
<dbReference type="PANTHER" id="PTHR48475:SF2">
    <property type="entry name" value="RIBONUCLEASE H"/>
    <property type="match status" value="1"/>
</dbReference>
<reference evidence="3 4" key="1">
    <citation type="journal article" date="2022" name="Nat. Plants">
        <title>Genomes of leafy and leafless Platanthera orchids illuminate the evolution of mycoheterotrophy.</title>
        <authorList>
            <person name="Li M.H."/>
            <person name="Liu K.W."/>
            <person name="Li Z."/>
            <person name="Lu H.C."/>
            <person name="Ye Q.L."/>
            <person name="Zhang D."/>
            <person name="Wang J.Y."/>
            <person name="Li Y.F."/>
            <person name="Zhong Z.M."/>
            <person name="Liu X."/>
            <person name="Yu X."/>
            <person name="Liu D.K."/>
            <person name="Tu X.D."/>
            <person name="Liu B."/>
            <person name="Hao Y."/>
            <person name="Liao X.Y."/>
            <person name="Jiang Y.T."/>
            <person name="Sun W.H."/>
            <person name="Chen J."/>
            <person name="Chen Y.Q."/>
            <person name="Ai Y."/>
            <person name="Zhai J.W."/>
            <person name="Wu S.S."/>
            <person name="Zhou Z."/>
            <person name="Hsiao Y.Y."/>
            <person name="Wu W.L."/>
            <person name="Chen Y.Y."/>
            <person name="Lin Y.F."/>
            <person name="Hsu J.L."/>
            <person name="Li C.Y."/>
            <person name="Wang Z.W."/>
            <person name="Zhao X."/>
            <person name="Zhong W.Y."/>
            <person name="Ma X.K."/>
            <person name="Ma L."/>
            <person name="Huang J."/>
            <person name="Chen G.Z."/>
            <person name="Huang M.Z."/>
            <person name="Huang L."/>
            <person name="Peng D.H."/>
            <person name="Luo Y.B."/>
            <person name="Zou S.Q."/>
            <person name="Chen S.P."/>
            <person name="Lan S."/>
            <person name="Tsai W.C."/>
            <person name="Van de Peer Y."/>
            <person name="Liu Z.J."/>
        </authorList>
    </citation>
    <scope>NUCLEOTIDE SEQUENCE [LARGE SCALE GENOMIC DNA]</scope>
    <source>
        <strain evidence="3">Lor287</strain>
    </source>
</reference>
<dbReference type="GO" id="GO:0003676">
    <property type="term" value="F:nucleic acid binding"/>
    <property type="evidence" value="ECO:0007669"/>
    <property type="project" value="InterPro"/>
</dbReference>
<dbReference type="SUPFAM" id="SSF53098">
    <property type="entry name" value="Ribonuclease H-like"/>
    <property type="match status" value="1"/>
</dbReference>
<keyword evidence="4" id="KW-1185">Reference proteome</keyword>
<dbReference type="InterPro" id="IPR041588">
    <property type="entry name" value="Integrase_H2C2"/>
</dbReference>
<dbReference type="Gene3D" id="3.30.420.10">
    <property type="entry name" value="Ribonuclease H-like superfamily/Ribonuclease H"/>
    <property type="match status" value="1"/>
</dbReference>
<dbReference type="InterPro" id="IPR036397">
    <property type="entry name" value="RNaseH_sf"/>
</dbReference>
<protein>
    <recommendedName>
        <fullName evidence="2">Integrase catalytic domain-containing protein</fullName>
    </recommendedName>
</protein>
<dbReference type="EMBL" id="JBBWWQ010000002">
    <property type="protein sequence ID" value="KAK8955111.1"/>
    <property type="molecule type" value="Genomic_DNA"/>
</dbReference>
<evidence type="ECO:0000256" key="1">
    <source>
        <dbReference type="SAM" id="MobiDB-lite"/>
    </source>
</evidence>
<proteinExistence type="predicted"/>
<dbReference type="PANTHER" id="PTHR48475">
    <property type="entry name" value="RIBONUCLEASE H"/>
    <property type="match status" value="1"/>
</dbReference>
<dbReference type="AlphaFoldDB" id="A0AAP0BZW7"/>
<feature type="domain" description="Integrase catalytic" evidence="2">
    <location>
        <begin position="128"/>
        <end position="278"/>
    </location>
</feature>
<accession>A0AAP0BZW7</accession>
<evidence type="ECO:0000313" key="4">
    <source>
        <dbReference type="Proteomes" id="UP001418222"/>
    </source>
</evidence>
<dbReference type="Pfam" id="PF17921">
    <property type="entry name" value="Integrase_H2C2"/>
    <property type="match status" value="1"/>
</dbReference>
<gene>
    <name evidence="3" type="ORF">KSP39_PZI001886</name>
</gene>
<comment type="caution">
    <text evidence="3">The sequence shown here is derived from an EMBL/GenBank/DDBJ whole genome shotgun (WGS) entry which is preliminary data.</text>
</comment>
<organism evidence="3 4">
    <name type="scientific">Platanthera zijinensis</name>
    <dbReference type="NCBI Taxonomy" id="2320716"/>
    <lineage>
        <taxon>Eukaryota</taxon>
        <taxon>Viridiplantae</taxon>
        <taxon>Streptophyta</taxon>
        <taxon>Embryophyta</taxon>
        <taxon>Tracheophyta</taxon>
        <taxon>Spermatophyta</taxon>
        <taxon>Magnoliopsida</taxon>
        <taxon>Liliopsida</taxon>
        <taxon>Asparagales</taxon>
        <taxon>Orchidaceae</taxon>
        <taxon>Orchidoideae</taxon>
        <taxon>Orchideae</taxon>
        <taxon>Orchidinae</taxon>
        <taxon>Platanthera</taxon>
    </lineage>
</organism>
<dbReference type="PROSITE" id="PS50994">
    <property type="entry name" value="INTEGRASE"/>
    <property type="match status" value="1"/>
</dbReference>